<gene>
    <name evidence="2" type="ORF">OnM2_031055</name>
</gene>
<name>A0A420HZ26_9PEZI</name>
<evidence type="ECO:0000256" key="1">
    <source>
        <dbReference type="SAM" id="MobiDB-lite"/>
    </source>
</evidence>
<evidence type="ECO:0000313" key="3">
    <source>
        <dbReference type="Proteomes" id="UP000286134"/>
    </source>
</evidence>
<comment type="caution">
    <text evidence="2">The sequence shown here is derived from an EMBL/GenBank/DDBJ whole genome shotgun (WGS) entry which is preliminary data.</text>
</comment>
<dbReference type="Proteomes" id="UP000286134">
    <property type="component" value="Unassembled WGS sequence"/>
</dbReference>
<feature type="compositionally biased region" description="Basic and acidic residues" evidence="1">
    <location>
        <begin position="49"/>
        <end position="65"/>
    </location>
</feature>
<protein>
    <submittedName>
        <fullName evidence="2">Uncharacterized protein</fullName>
    </submittedName>
</protein>
<reference evidence="2 3" key="1">
    <citation type="journal article" date="2018" name="BMC Genomics">
        <title>Comparative genome analyses reveal sequence features reflecting distinct modes of host-adaptation between dicot and monocot powdery mildew.</title>
        <authorList>
            <person name="Wu Y."/>
            <person name="Ma X."/>
            <person name="Pan Z."/>
            <person name="Kale S.D."/>
            <person name="Song Y."/>
            <person name="King H."/>
            <person name="Zhang Q."/>
            <person name="Presley C."/>
            <person name="Deng X."/>
            <person name="Wei C.I."/>
            <person name="Xiao S."/>
        </authorList>
    </citation>
    <scope>NUCLEOTIDE SEQUENCE [LARGE SCALE GENOMIC DNA]</scope>
    <source>
        <strain evidence="2">UMSG2</strain>
    </source>
</reference>
<sequence length="122" mass="13603">MAISITSAFPIKILEFIVLSLKEKHVMSRLEFSVMSQVNINGLIYNEFGKESPRRSGRQSLDRSRSQSPNRLQHISFAELPNGPSEGSDRPPPVRSQDGSQDGSQNVSLLSVESSELFRERG</sequence>
<dbReference type="AlphaFoldDB" id="A0A420HZ26"/>
<keyword evidence="3" id="KW-1185">Reference proteome</keyword>
<feature type="region of interest" description="Disordered" evidence="1">
    <location>
        <begin position="49"/>
        <end position="122"/>
    </location>
</feature>
<dbReference type="EMBL" id="MCFK01003163">
    <property type="protein sequence ID" value="RKF62675.1"/>
    <property type="molecule type" value="Genomic_DNA"/>
</dbReference>
<organism evidence="2 3">
    <name type="scientific">Erysiphe neolycopersici</name>
    <dbReference type="NCBI Taxonomy" id="212602"/>
    <lineage>
        <taxon>Eukaryota</taxon>
        <taxon>Fungi</taxon>
        <taxon>Dikarya</taxon>
        <taxon>Ascomycota</taxon>
        <taxon>Pezizomycotina</taxon>
        <taxon>Leotiomycetes</taxon>
        <taxon>Erysiphales</taxon>
        <taxon>Erysiphaceae</taxon>
        <taxon>Erysiphe</taxon>
    </lineage>
</organism>
<proteinExistence type="predicted"/>
<evidence type="ECO:0000313" key="2">
    <source>
        <dbReference type="EMBL" id="RKF62675.1"/>
    </source>
</evidence>
<accession>A0A420HZ26</accession>
<feature type="compositionally biased region" description="Polar residues" evidence="1">
    <location>
        <begin position="97"/>
        <end position="106"/>
    </location>
</feature>